<name>A0A834DLJ3_9CHIR</name>
<dbReference type="EMBL" id="JABVXQ010000012">
    <property type="protein sequence ID" value="KAF6084274.1"/>
    <property type="molecule type" value="Genomic_DNA"/>
</dbReference>
<proteinExistence type="predicted"/>
<feature type="region of interest" description="Disordered" evidence="1">
    <location>
        <begin position="22"/>
        <end position="44"/>
    </location>
</feature>
<organism evidence="2 3">
    <name type="scientific">Phyllostomus discolor</name>
    <name type="common">pale spear-nosed bat</name>
    <dbReference type="NCBI Taxonomy" id="89673"/>
    <lineage>
        <taxon>Eukaryota</taxon>
        <taxon>Metazoa</taxon>
        <taxon>Chordata</taxon>
        <taxon>Craniata</taxon>
        <taxon>Vertebrata</taxon>
        <taxon>Euteleostomi</taxon>
        <taxon>Mammalia</taxon>
        <taxon>Eutheria</taxon>
        <taxon>Laurasiatheria</taxon>
        <taxon>Chiroptera</taxon>
        <taxon>Yangochiroptera</taxon>
        <taxon>Phyllostomidae</taxon>
        <taxon>Phyllostominae</taxon>
        <taxon>Phyllostomus</taxon>
    </lineage>
</organism>
<gene>
    <name evidence="2" type="ORF">HJG60_008553</name>
</gene>
<dbReference type="AlphaFoldDB" id="A0A834DLJ3"/>
<comment type="caution">
    <text evidence="2">The sequence shown here is derived from an EMBL/GenBank/DDBJ whole genome shotgun (WGS) entry which is preliminary data.</text>
</comment>
<evidence type="ECO:0000256" key="1">
    <source>
        <dbReference type="SAM" id="MobiDB-lite"/>
    </source>
</evidence>
<protein>
    <submittedName>
        <fullName evidence="2">Uncharacterized protein</fullName>
    </submittedName>
</protein>
<evidence type="ECO:0000313" key="2">
    <source>
        <dbReference type="EMBL" id="KAF6084274.1"/>
    </source>
</evidence>
<accession>A0A834DLJ3</accession>
<dbReference type="Proteomes" id="UP000664940">
    <property type="component" value="Unassembled WGS sequence"/>
</dbReference>
<evidence type="ECO:0000313" key="3">
    <source>
        <dbReference type="Proteomes" id="UP000664940"/>
    </source>
</evidence>
<sequence length="162" mass="18277">MRYRFRFSELVFEIKGSIKGFLPPPPPAPQGGSVSRGPEAMHSGSRVRNARAGTLPVMPGCTRTAGLDCHTSGRRLTSTFSLQFQIRIKTGSNFFCDAENRAYTEISLRPISPHRTFATMLNTAYSGVLRLIYLFFNLKYNLHTEKLNLQMKKCVTNYHKAN</sequence>
<reference evidence="2 3" key="1">
    <citation type="journal article" date="2020" name="Nature">
        <title>Six reference-quality genomes reveal evolution of bat adaptations.</title>
        <authorList>
            <person name="Jebb D."/>
            <person name="Huang Z."/>
            <person name="Pippel M."/>
            <person name="Hughes G.M."/>
            <person name="Lavrichenko K."/>
            <person name="Devanna P."/>
            <person name="Winkler S."/>
            <person name="Jermiin L.S."/>
            <person name="Skirmuntt E.C."/>
            <person name="Katzourakis A."/>
            <person name="Burkitt-Gray L."/>
            <person name="Ray D.A."/>
            <person name="Sullivan K.A.M."/>
            <person name="Roscito J.G."/>
            <person name="Kirilenko B.M."/>
            <person name="Davalos L.M."/>
            <person name="Corthals A.P."/>
            <person name="Power M.L."/>
            <person name="Jones G."/>
            <person name="Ransome R.D."/>
            <person name="Dechmann D.K.N."/>
            <person name="Locatelli A.G."/>
            <person name="Puechmaille S.J."/>
            <person name="Fedrigo O."/>
            <person name="Jarvis E.D."/>
            <person name="Hiller M."/>
            <person name="Vernes S.C."/>
            <person name="Myers E.W."/>
            <person name="Teeling E.C."/>
        </authorList>
    </citation>
    <scope>NUCLEOTIDE SEQUENCE [LARGE SCALE GENOMIC DNA]</scope>
    <source>
        <strain evidence="2">Bat1K_MPI-CBG_1</strain>
    </source>
</reference>